<dbReference type="Pfam" id="PF13237">
    <property type="entry name" value="Fer4_10"/>
    <property type="match status" value="1"/>
</dbReference>
<name>A0AAU0UPQ1_9FIRM</name>
<dbReference type="InterPro" id="IPR051278">
    <property type="entry name" value="HdrB/HdrD_reductase"/>
</dbReference>
<evidence type="ECO:0000256" key="4">
    <source>
        <dbReference type="ARBA" id="ARBA00023014"/>
    </source>
</evidence>
<evidence type="ECO:0000256" key="3">
    <source>
        <dbReference type="ARBA" id="ARBA00023004"/>
    </source>
</evidence>
<evidence type="ECO:0000313" key="6">
    <source>
        <dbReference type="EMBL" id="WRO23288.1"/>
    </source>
</evidence>
<dbReference type="GO" id="GO:0051536">
    <property type="term" value="F:iron-sulfur cluster binding"/>
    <property type="evidence" value="ECO:0007669"/>
    <property type="project" value="UniProtKB-KW"/>
</dbReference>
<keyword evidence="2" id="KW-0560">Oxidoreductase</keyword>
<evidence type="ECO:0000259" key="5">
    <source>
        <dbReference type="PROSITE" id="PS51379"/>
    </source>
</evidence>
<evidence type="ECO:0000256" key="1">
    <source>
        <dbReference type="ARBA" id="ARBA00022723"/>
    </source>
</evidence>
<dbReference type="PROSITE" id="PS51379">
    <property type="entry name" value="4FE4S_FER_2"/>
    <property type="match status" value="2"/>
</dbReference>
<dbReference type="KEGG" id="dbc:MFMK1_003145"/>
<protein>
    <submittedName>
        <fullName evidence="6">4Fe-4S dicluster domain-containing protein</fullName>
    </submittedName>
</protein>
<dbReference type="RefSeq" id="WP_366922670.1">
    <property type="nucleotide sequence ID" value="NZ_CP121694.1"/>
</dbReference>
<keyword evidence="3" id="KW-0408">Iron</keyword>
<dbReference type="PANTHER" id="PTHR42947">
    <property type="entry name" value="COB--COM HETERODISULFIDE REDUCTASE SUBUNIT B 1"/>
    <property type="match status" value="1"/>
</dbReference>
<accession>A0AAU0UPQ1</accession>
<keyword evidence="4" id="KW-0411">Iron-sulfur</keyword>
<evidence type="ECO:0000313" key="7">
    <source>
        <dbReference type="Proteomes" id="UP001329915"/>
    </source>
</evidence>
<dbReference type="InterPro" id="IPR017900">
    <property type="entry name" value="4Fe4S_Fe_S_CS"/>
</dbReference>
<organism evidence="6 7">
    <name type="scientific">Metallumcola ferriviriculae</name>
    <dbReference type="NCBI Taxonomy" id="3039180"/>
    <lineage>
        <taxon>Bacteria</taxon>
        <taxon>Bacillati</taxon>
        <taxon>Bacillota</taxon>
        <taxon>Clostridia</taxon>
        <taxon>Neomoorellales</taxon>
        <taxon>Desulfitibacteraceae</taxon>
        <taxon>Metallumcola</taxon>
    </lineage>
</organism>
<dbReference type="AlphaFoldDB" id="A0AAU0UPQ1"/>
<reference evidence="6 7" key="1">
    <citation type="submission" date="2023-04" db="EMBL/GenBank/DDBJ databases">
        <authorList>
            <person name="Hsu D."/>
        </authorList>
    </citation>
    <scope>NUCLEOTIDE SEQUENCE [LARGE SCALE GENOMIC DNA]</scope>
    <source>
        <strain evidence="6 7">MK1</strain>
    </source>
</reference>
<feature type="domain" description="4Fe-4S ferredoxin-type" evidence="5">
    <location>
        <begin position="277"/>
        <end position="306"/>
    </location>
</feature>
<dbReference type="InterPro" id="IPR004017">
    <property type="entry name" value="Cys_rich_dom"/>
</dbReference>
<evidence type="ECO:0000256" key="2">
    <source>
        <dbReference type="ARBA" id="ARBA00023002"/>
    </source>
</evidence>
<keyword evidence="1" id="KW-0479">Metal-binding</keyword>
<dbReference type="GO" id="GO:0046872">
    <property type="term" value="F:metal ion binding"/>
    <property type="evidence" value="ECO:0007669"/>
    <property type="project" value="UniProtKB-KW"/>
</dbReference>
<dbReference type="EMBL" id="CP121694">
    <property type="protein sequence ID" value="WRO23288.1"/>
    <property type="molecule type" value="Genomic_DNA"/>
</dbReference>
<sequence>MRPAAIFPGCLVTARFPEYERSARTVLTALGYQLENLDETVCCGSNVWESVDGEQWLPAAVNLARAEQQGVNLITLCGSCTNMLTRARQALEQEQIKVQVNQQLRSIGLQYQNGTNVGHVTEVMWHRLEKLREICTFPSKQPVWPTYPCQLRKPEGISDIEDTAAPHIMADILRAVGAHVVQHSAQTDCCGATMALHDPEMAYTMARDKLAASAADELLVTACGNCQLALSRWQPLTTKERPDLRREVSFITDVVAQAIDGAVIPDIKGHQLPKKSILPSASPEECLKCGSCKTVCPAEQKGIASIPSLQMGEEGNPWACTACLECTTSCPQGIDVYQNGVRMRLDREPQSNYQKAYQNILLHGTVFPLADLREFRQEEGLPPLRFGNLTKIKDKKPIT</sequence>
<dbReference type="Proteomes" id="UP001329915">
    <property type="component" value="Chromosome"/>
</dbReference>
<dbReference type="SUPFAM" id="SSF46548">
    <property type="entry name" value="alpha-helical ferredoxin"/>
    <property type="match status" value="1"/>
</dbReference>
<dbReference type="PANTHER" id="PTHR42947:SF1">
    <property type="entry name" value="COB--COM HETERODISULFIDE REDUCTASE SUBUNIT B 1"/>
    <property type="match status" value="1"/>
</dbReference>
<dbReference type="Gene3D" id="1.20.1050.140">
    <property type="match status" value="1"/>
</dbReference>
<dbReference type="Pfam" id="PF02754">
    <property type="entry name" value="CCG"/>
    <property type="match status" value="2"/>
</dbReference>
<keyword evidence="7" id="KW-1185">Reference proteome</keyword>
<dbReference type="PROSITE" id="PS00198">
    <property type="entry name" value="4FE4S_FER_1"/>
    <property type="match status" value="2"/>
</dbReference>
<gene>
    <name evidence="6" type="ORF">MFMK1_003145</name>
</gene>
<dbReference type="GO" id="GO:0016491">
    <property type="term" value="F:oxidoreductase activity"/>
    <property type="evidence" value="ECO:0007669"/>
    <property type="project" value="UniProtKB-KW"/>
</dbReference>
<feature type="domain" description="4Fe-4S ferredoxin-type" evidence="5">
    <location>
        <begin position="311"/>
        <end position="340"/>
    </location>
</feature>
<dbReference type="InterPro" id="IPR017896">
    <property type="entry name" value="4Fe4S_Fe-S-bd"/>
</dbReference>
<proteinExistence type="predicted"/>
<dbReference type="Gene3D" id="3.30.70.20">
    <property type="match status" value="1"/>
</dbReference>